<reference evidence="3 4" key="1">
    <citation type="submission" date="2017-11" db="EMBL/GenBank/DDBJ databases">
        <title>Genome sequence of Pantoea cypripedii NE1.</title>
        <authorList>
            <person name="Nascimento F.X."/>
        </authorList>
    </citation>
    <scope>NUCLEOTIDE SEQUENCE [LARGE SCALE GENOMIC DNA]</scope>
    <source>
        <strain evidence="3 4">NE1</strain>
    </source>
</reference>
<evidence type="ECO:0000313" key="3">
    <source>
        <dbReference type="EMBL" id="QGY29627.1"/>
    </source>
</evidence>
<dbReference type="PANTHER" id="PTHR37549:SF1">
    <property type="entry name" value="LIPOPROTEIN LPRI"/>
    <property type="match status" value="1"/>
</dbReference>
<dbReference type="InterPro" id="IPR009739">
    <property type="entry name" value="LprI-like_N"/>
</dbReference>
<keyword evidence="1" id="KW-0732">Signal</keyword>
<dbReference type="PANTHER" id="PTHR37549">
    <property type="entry name" value="LIPOPROTEIN LPRI"/>
    <property type="match status" value="1"/>
</dbReference>
<gene>
    <name evidence="3" type="ORF">CUN67_12075</name>
</gene>
<dbReference type="Pfam" id="PF07007">
    <property type="entry name" value="LprI"/>
    <property type="match status" value="1"/>
</dbReference>
<evidence type="ECO:0000259" key="2">
    <source>
        <dbReference type="Pfam" id="PF07007"/>
    </source>
</evidence>
<dbReference type="InterPro" id="IPR052755">
    <property type="entry name" value="Lysozyme_Inhibitor_LprI"/>
</dbReference>
<sequence>MSLQRNILASVLLLGAISPAMAASFDCTRASTAQEKLICQNPQLSASDEALAAAYRKKMSGLSGTDAAQLKQSQREWLKQLRSHGAQAGQLQADYQQRIAALTGVATAPVVENKAPVADTSPAAVTTAPEQPLTTAYYIYHQGSTTPEPYTPLRRTNVTHIMPPDAVVIRTGTYKCGFNNIPDPANGTAYTLVSLQVGTDSINMLNQHFPLVQIKHQPKDPKRNVPSFIMKEFRSADNQTIITQQFDEFRLTFTGEIKGIKVKQACEFDH</sequence>
<name>A0A6B9G5R0_PANCY</name>
<feature type="chain" id="PRO_5025482821" description="Lysozyme inhibitor LprI-like N-terminal domain-containing protein" evidence="1">
    <location>
        <begin position="23"/>
        <end position="270"/>
    </location>
</feature>
<dbReference type="Gene3D" id="1.20.1270.180">
    <property type="match status" value="1"/>
</dbReference>
<accession>A0A6B9G5R0</accession>
<evidence type="ECO:0000256" key="1">
    <source>
        <dbReference type="SAM" id="SignalP"/>
    </source>
</evidence>
<feature type="signal peptide" evidence="1">
    <location>
        <begin position="1"/>
        <end position="22"/>
    </location>
</feature>
<dbReference type="GO" id="GO:0005576">
    <property type="term" value="C:extracellular region"/>
    <property type="evidence" value="ECO:0007669"/>
    <property type="project" value="TreeGrafter"/>
</dbReference>
<dbReference type="AlphaFoldDB" id="A0A6B9G5R0"/>
<dbReference type="Proteomes" id="UP000502005">
    <property type="component" value="Chromosome"/>
</dbReference>
<feature type="domain" description="Lysozyme inhibitor LprI-like N-terminal" evidence="2">
    <location>
        <begin position="27"/>
        <end position="85"/>
    </location>
</feature>
<dbReference type="EMBL" id="CP024768">
    <property type="protein sequence ID" value="QGY29627.1"/>
    <property type="molecule type" value="Genomic_DNA"/>
</dbReference>
<organism evidence="3 4">
    <name type="scientific">Pantoea cypripedii</name>
    <name type="common">Pectobacterium cypripedii</name>
    <name type="synonym">Erwinia cypripedii</name>
    <dbReference type="NCBI Taxonomy" id="55209"/>
    <lineage>
        <taxon>Bacteria</taxon>
        <taxon>Pseudomonadati</taxon>
        <taxon>Pseudomonadota</taxon>
        <taxon>Gammaproteobacteria</taxon>
        <taxon>Enterobacterales</taxon>
        <taxon>Erwiniaceae</taxon>
        <taxon>Pantoea</taxon>
    </lineage>
</organism>
<evidence type="ECO:0000313" key="4">
    <source>
        <dbReference type="Proteomes" id="UP000502005"/>
    </source>
</evidence>
<proteinExistence type="predicted"/>
<protein>
    <recommendedName>
        <fullName evidence="2">Lysozyme inhibitor LprI-like N-terminal domain-containing protein</fullName>
    </recommendedName>
</protein>